<keyword evidence="1" id="KW-1133">Transmembrane helix</keyword>
<feature type="transmembrane region" description="Helical" evidence="1">
    <location>
        <begin position="6"/>
        <end position="27"/>
    </location>
</feature>
<reference evidence="2" key="2">
    <citation type="journal article" date="2015" name="Fish Shellfish Immunol.">
        <title>Early steps in the European eel (Anguilla anguilla)-Vibrio vulnificus interaction in the gills: Role of the RtxA13 toxin.</title>
        <authorList>
            <person name="Callol A."/>
            <person name="Pajuelo D."/>
            <person name="Ebbesson L."/>
            <person name="Teles M."/>
            <person name="MacKenzie S."/>
            <person name="Amaro C."/>
        </authorList>
    </citation>
    <scope>NUCLEOTIDE SEQUENCE</scope>
</reference>
<proteinExistence type="predicted"/>
<keyword evidence="1" id="KW-0472">Membrane</keyword>
<accession>A0A0E9W1B4</accession>
<evidence type="ECO:0000313" key="2">
    <source>
        <dbReference type="EMBL" id="JAH84179.1"/>
    </source>
</evidence>
<keyword evidence="1" id="KW-0812">Transmembrane</keyword>
<sequence>MLSFMLVIVAVCIVLLLIGCCYHFAFWDVSGQ</sequence>
<evidence type="ECO:0000256" key="1">
    <source>
        <dbReference type="SAM" id="Phobius"/>
    </source>
</evidence>
<dbReference type="EMBL" id="GBXM01024398">
    <property type="protein sequence ID" value="JAH84179.1"/>
    <property type="molecule type" value="Transcribed_RNA"/>
</dbReference>
<reference evidence="2" key="1">
    <citation type="submission" date="2014-11" db="EMBL/GenBank/DDBJ databases">
        <authorList>
            <person name="Amaro Gonzalez C."/>
        </authorList>
    </citation>
    <scope>NUCLEOTIDE SEQUENCE</scope>
</reference>
<dbReference type="AlphaFoldDB" id="A0A0E9W1B4"/>
<protein>
    <submittedName>
        <fullName evidence="2">Uncharacterized protein</fullName>
    </submittedName>
</protein>
<name>A0A0E9W1B4_ANGAN</name>
<organism evidence="2">
    <name type="scientific">Anguilla anguilla</name>
    <name type="common">European freshwater eel</name>
    <name type="synonym">Muraena anguilla</name>
    <dbReference type="NCBI Taxonomy" id="7936"/>
    <lineage>
        <taxon>Eukaryota</taxon>
        <taxon>Metazoa</taxon>
        <taxon>Chordata</taxon>
        <taxon>Craniata</taxon>
        <taxon>Vertebrata</taxon>
        <taxon>Euteleostomi</taxon>
        <taxon>Actinopterygii</taxon>
        <taxon>Neopterygii</taxon>
        <taxon>Teleostei</taxon>
        <taxon>Anguilliformes</taxon>
        <taxon>Anguillidae</taxon>
        <taxon>Anguilla</taxon>
    </lineage>
</organism>